<evidence type="ECO:0000313" key="4">
    <source>
        <dbReference type="Proteomes" id="UP000006671"/>
    </source>
</evidence>
<dbReference type="GO" id="GO:0004340">
    <property type="term" value="F:glucokinase activity"/>
    <property type="evidence" value="ECO:0007669"/>
    <property type="project" value="InterPro"/>
</dbReference>
<keyword evidence="4" id="KW-1185">Reference proteome</keyword>
<dbReference type="VEuPathDB" id="AmoebaDB:NAEGRDRAFT_81163"/>
<dbReference type="KEGG" id="ngr:NAEGRDRAFT_81163"/>
<dbReference type="PANTHER" id="PTHR47450:SF1">
    <property type="entry name" value="GLUCOKINASE"/>
    <property type="match status" value="1"/>
</dbReference>
<dbReference type="OMA" id="GHISICS"/>
<dbReference type="AlphaFoldDB" id="D2VTD5"/>
<dbReference type="Gene3D" id="3.40.367.20">
    <property type="match status" value="1"/>
</dbReference>
<evidence type="ECO:0000313" key="3">
    <source>
        <dbReference type="EMBL" id="EFC39843.1"/>
    </source>
</evidence>
<proteinExistence type="predicted"/>
<dbReference type="Gene3D" id="3.30.420.40">
    <property type="match status" value="1"/>
</dbReference>
<dbReference type="GO" id="GO:0005536">
    <property type="term" value="F:D-glucose binding"/>
    <property type="evidence" value="ECO:0007669"/>
    <property type="project" value="InterPro"/>
</dbReference>
<evidence type="ECO:0000256" key="1">
    <source>
        <dbReference type="ARBA" id="ARBA00022679"/>
    </source>
</evidence>
<dbReference type="STRING" id="5762.D2VTD5"/>
<dbReference type="InParanoid" id="D2VTD5"/>
<dbReference type="RefSeq" id="XP_002672587.1">
    <property type="nucleotide sequence ID" value="XM_002672541.1"/>
</dbReference>
<accession>D2VTD5</accession>
<evidence type="ECO:0000256" key="2">
    <source>
        <dbReference type="ARBA" id="ARBA00022777"/>
    </source>
</evidence>
<dbReference type="PANTHER" id="PTHR47450">
    <property type="entry name" value="GLUCOKINASE"/>
    <property type="match status" value="1"/>
</dbReference>
<dbReference type="EMBL" id="GG738896">
    <property type="protein sequence ID" value="EFC39843.1"/>
    <property type="molecule type" value="Genomic_DNA"/>
</dbReference>
<sequence length="441" mass="49420">MISSSSRGSLSSVSSNDTTHQPFVVDEDFLKDIEKHYSKSLKSKSFQYIVGVDVGATNTRIAIQFIVNDEDDEVFMTKFPCNTATNLAEHLTFYGKALVKIVKQGSAAGTIALAGPVTGEKVRITNYKENDQEFYYSQLTDTLFPAHKNTLLNDLEASCYGIINVGTNNRLHEFFCPYDSANNFATPQTVRLSDTSEYAVLAMGTGLGTGLIVGASGGKFNVIPLEAGHVHVATPGTNSCDFHEDRERIEFLSQKIYSGIYPIEYEDICSGRGLEYCYEFEIRNIPNAQRKNAAQIAESYSTDVHSRDAMITHYRYLMQAAQNIAILIPTCRGVFLAGDNQVYNEDFFKEHINILQKELFITHQKKNWLTDLKPYRQMKEYNFNVKGCLQKAKELAHLDVTHVTTNTSPAKNSFKDALSVVIPAAFFSVLSFFTAKNMYEK</sequence>
<dbReference type="OrthoDB" id="10257118at2759"/>
<dbReference type="InterPro" id="IPR043129">
    <property type="entry name" value="ATPase_NBD"/>
</dbReference>
<organism evidence="4">
    <name type="scientific">Naegleria gruberi</name>
    <name type="common">Amoeba</name>
    <dbReference type="NCBI Taxonomy" id="5762"/>
    <lineage>
        <taxon>Eukaryota</taxon>
        <taxon>Discoba</taxon>
        <taxon>Heterolobosea</taxon>
        <taxon>Tetramitia</taxon>
        <taxon>Eutetramitia</taxon>
        <taxon>Vahlkampfiidae</taxon>
        <taxon>Naegleria</taxon>
    </lineage>
</organism>
<dbReference type="Proteomes" id="UP000006671">
    <property type="component" value="Unassembled WGS sequence"/>
</dbReference>
<dbReference type="GeneID" id="8854326"/>
<protein>
    <submittedName>
        <fullName evidence="3">Glucokinase</fullName>
    </submittedName>
</protein>
<dbReference type="eggNOG" id="ENOG502S3Y5">
    <property type="taxonomic scope" value="Eukaryota"/>
</dbReference>
<dbReference type="InterPro" id="IPR003836">
    <property type="entry name" value="Glucokinase"/>
</dbReference>
<dbReference type="SUPFAM" id="SSF53067">
    <property type="entry name" value="Actin-like ATPase domain"/>
    <property type="match status" value="1"/>
</dbReference>
<dbReference type="Pfam" id="PF02685">
    <property type="entry name" value="Glucokinase"/>
    <property type="match status" value="1"/>
</dbReference>
<reference evidence="3 4" key="1">
    <citation type="journal article" date="2010" name="Cell">
        <title>The genome of Naegleria gruberi illuminates early eukaryotic versatility.</title>
        <authorList>
            <person name="Fritz-Laylin L.K."/>
            <person name="Prochnik S.E."/>
            <person name="Ginger M.L."/>
            <person name="Dacks J.B."/>
            <person name="Carpenter M.L."/>
            <person name="Field M.C."/>
            <person name="Kuo A."/>
            <person name="Paredez A."/>
            <person name="Chapman J."/>
            <person name="Pham J."/>
            <person name="Shu S."/>
            <person name="Neupane R."/>
            <person name="Cipriano M."/>
            <person name="Mancuso J."/>
            <person name="Tu H."/>
            <person name="Salamov A."/>
            <person name="Lindquist E."/>
            <person name="Shapiro H."/>
            <person name="Lucas S."/>
            <person name="Grigoriev I.V."/>
            <person name="Cande W.Z."/>
            <person name="Fulton C."/>
            <person name="Rokhsar D.S."/>
            <person name="Dawson S.C."/>
        </authorList>
    </citation>
    <scope>NUCLEOTIDE SEQUENCE [LARGE SCALE GENOMIC DNA]</scope>
    <source>
        <strain evidence="3 4">NEG-M</strain>
    </source>
</reference>
<keyword evidence="2 3" id="KW-0418">Kinase</keyword>
<gene>
    <name evidence="3" type="ORF">NAEGRDRAFT_81163</name>
</gene>
<dbReference type="CDD" id="cd24008">
    <property type="entry name" value="ASKHA_NBD_GLK"/>
    <property type="match status" value="1"/>
</dbReference>
<dbReference type="GO" id="GO:0006096">
    <property type="term" value="P:glycolytic process"/>
    <property type="evidence" value="ECO:0007669"/>
    <property type="project" value="InterPro"/>
</dbReference>
<keyword evidence="1" id="KW-0808">Transferase</keyword>
<dbReference type="GO" id="GO:0005524">
    <property type="term" value="F:ATP binding"/>
    <property type="evidence" value="ECO:0007669"/>
    <property type="project" value="InterPro"/>
</dbReference>
<name>D2VTD5_NAEGR</name>